<dbReference type="Pfam" id="PF01097">
    <property type="entry name" value="Defensin_2"/>
    <property type="match status" value="1"/>
</dbReference>
<evidence type="ECO:0000256" key="2">
    <source>
        <dbReference type="SAM" id="SignalP"/>
    </source>
</evidence>
<evidence type="ECO:0000259" key="3">
    <source>
        <dbReference type="Pfam" id="PF01097"/>
    </source>
</evidence>
<dbReference type="InterPro" id="IPR001542">
    <property type="entry name" value="Defensin_invertebrate/fungal"/>
</dbReference>
<sequence>MKCGALFLVTLFLVAALAYSYPAEFAQHQLDDALWAQPAGEIIEEHVVRLKRDHICGHIIQQPGLMMALNHAGCNSHCRIQGNRGGVCAWNFLSVHIVYDYELIQ</sequence>
<feature type="signal peptide" evidence="2">
    <location>
        <begin position="1"/>
        <end position="20"/>
    </location>
</feature>
<feature type="chain" id="PRO_5006865196" evidence="2">
    <location>
        <begin position="21"/>
        <end position="105"/>
    </location>
</feature>
<name>A0A0V0GCI7_TRIDM</name>
<protein>
    <submittedName>
        <fullName evidence="4">Putative defensin 2</fullName>
    </submittedName>
</protein>
<evidence type="ECO:0000256" key="1">
    <source>
        <dbReference type="ARBA" id="ARBA00023157"/>
    </source>
</evidence>
<keyword evidence="2" id="KW-0732">Signal</keyword>
<accession>A0A0V0GCI7</accession>
<dbReference type="AlphaFoldDB" id="A0A0V0GCI7"/>
<feature type="domain" description="Invertebrate defensins family profile" evidence="3">
    <location>
        <begin position="67"/>
        <end position="89"/>
    </location>
</feature>
<reference evidence="4" key="1">
    <citation type="journal article" date="2018" name="J. Proteomics">
        <title>Exploring the molecular complexity of Triatoma dimidiata sialome.</title>
        <authorList>
            <person name="Santiago P.B."/>
            <person name="de Araujo C.N."/>
            <person name="Charneau S."/>
            <person name="Bastos I.M.D."/>
            <person name="Assumpcao T.C.F."/>
            <person name="Queiroz R.M.L."/>
            <person name="Praca Y.R."/>
            <person name="Cordeiro T.M."/>
            <person name="Garcia C.H.S."/>
            <person name="da Silva I.G."/>
            <person name="Raiol T."/>
            <person name="Motta F.N."/>
            <person name="de Araujo Oliveira J.V."/>
            <person name="de Sousa M.V."/>
            <person name="Ribeiro J.M.C."/>
            <person name="de Santana J.M."/>
        </authorList>
    </citation>
    <scope>NUCLEOTIDE SEQUENCE</scope>
    <source>
        <strain evidence="4">Santander</strain>
        <tissue evidence="4">Salivary glands</tissue>
    </source>
</reference>
<evidence type="ECO:0000313" key="4">
    <source>
        <dbReference type="EMBL" id="JAP05480.1"/>
    </source>
</evidence>
<dbReference type="EMBL" id="GECL01000644">
    <property type="protein sequence ID" value="JAP05480.1"/>
    <property type="molecule type" value="Transcribed_RNA"/>
</dbReference>
<organism evidence="4">
    <name type="scientific">Triatoma dimidiata</name>
    <name type="common">Kissing bug</name>
    <name type="synonym">Meccus dimidiatus</name>
    <dbReference type="NCBI Taxonomy" id="72491"/>
    <lineage>
        <taxon>Eukaryota</taxon>
        <taxon>Metazoa</taxon>
        <taxon>Ecdysozoa</taxon>
        <taxon>Arthropoda</taxon>
        <taxon>Hexapoda</taxon>
        <taxon>Insecta</taxon>
        <taxon>Pterygota</taxon>
        <taxon>Neoptera</taxon>
        <taxon>Paraneoptera</taxon>
        <taxon>Hemiptera</taxon>
        <taxon>Heteroptera</taxon>
        <taxon>Panheteroptera</taxon>
        <taxon>Cimicomorpha</taxon>
        <taxon>Reduviidae</taxon>
        <taxon>Triatominae</taxon>
        <taxon>Triatoma</taxon>
    </lineage>
</organism>
<keyword evidence="1" id="KW-1015">Disulfide bond</keyword>
<proteinExistence type="predicted"/>
<feature type="non-terminal residue" evidence="4">
    <location>
        <position position="105"/>
    </location>
</feature>
<dbReference type="GO" id="GO:0051707">
    <property type="term" value="P:response to other organism"/>
    <property type="evidence" value="ECO:0007669"/>
    <property type="project" value="UniProtKB-ARBA"/>
</dbReference>
<dbReference type="GO" id="GO:0006952">
    <property type="term" value="P:defense response"/>
    <property type="evidence" value="ECO:0007669"/>
    <property type="project" value="InterPro"/>
</dbReference>